<evidence type="ECO:0000313" key="1">
    <source>
        <dbReference type="EnsemblPlants" id="OB03G48800.1"/>
    </source>
</evidence>
<reference evidence="1" key="2">
    <citation type="submission" date="2013-04" db="UniProtKB">
        <authorList>
            <consortium name="EnsemblPlants"/>
        </authorList>
    </citation>
    <scope>IDENTIFICATION</scope>
</reference>
<keyword evidence="2" id="KW-1185">Reference proteome</keyword>
<dbReference type="Proteomes" id="UP000006038">
    <property type="component" value="Chromosome 3"/>
</dbReference>
<dbReference type="HOGENOM" id="CLU_3090455_0_0_1"/>
<dbReference type="AlphaFoldDB" id="J3LV04"/>
<dbReference type="Gramene" id="OB03G48800.1">
    <property type="protein sequence ID" value="OB03G48800.1"/>
    <property type="gene ID" value="OB03G48800"/>
</dbReference>
<proteinExistence type="predicted"/>
<dbReference type="EnsemblPlants" id="OB03G48800.1">
    <property type="protein sequence ID" value="OB03G48800.1"/>
    <property type="gene ID" value="OB03G48800"/>
</dbReference>
<protein>
    <submittedName>
        <fullName evidence="1">Uncharacterized protein</fullName>
    </submittedName>
</protein>
<name>J3LV04_ORYBR</name>
<sequence>MAMSWRRALRLSPKPGALIAATLRIPLSLLTTKVANASPATSSAIMRRGALN</sequence>
<organism evidence="1">
    <name type="scientific">Oryza brachyantha</name>
    <name type="common">malo sina</name>
    <dbReference type="NCBI Taxonomy" id="4533"/>
    <lineage>
        <taxon>Eukaryota</taxon>
        <taxon>Viridiplantae</taxon>
        <taxon>Streptophyta</taxon>
        <taxon>Embryophyta</taxon>
        <taxon>Tracheophyta</taxon>
        <taxon>Spermatophyta</taxon>
        <taxon>Magnoliopsida</taxon>
        <taxon>Liliopsida</taxon>
        <taxon>Poales</taxon>
        <taxon>Poaceae</taxon>
        <taxon>BOP clade</taxon>
        <taxon>Oryzoideae</taxon>
        <taxon>Oryzeae</taxon>
        <taxon>Oryzinae</taxon>
        <taxon>Oryza</taxon>
    </lineage>
</organism>
<reference evidence="1" key="1">
    <citation type="journal article" date="2013" name="Nat. Commun.">
        <title>Whole-genome sequencing of Oryza brachyantha reveals mechanisms underlying Oryza genome evolution.</title>
        <authorList>
            <person name="Chen J."/>
            <person name="Huang Q."/>
            <person name="Gao D."/>
            <person name="Wang J."/>
            <person name="Lang Y."/>
            <person name="Liu T."/>
            <person name="Li B."/>
            <person name="Bai Z."/>
            <person name="Luis Goicoechea J."/>
            <person name="Liang C."/>
            <person name="Chen C."/>
            <person name="Zhang W."/>
            <person name="Sun S."/>
            <person name="Liao Y."/>
            <person name="Zhang X."/>
            <person name="Yang L."/>
            <person name="Song C."/>
            <person name="Wang M."/>
            <person name="Shi J."/>
            <person name="Liu G."/>
            <person name="Liu J."/>
            <person name="Zhou H."/>
            <person name="Zhou W."/>
            <person name="Yu Q."/>
            <person name="An N."/>
            <person name="Chen Y."/>
            <person name="Cai Q."/>
            <person name="Wang B."/>
            <person name="Liu B."/>
            <person name="Min J."/>
            <person name="Huang Y."/>
            <person name="Wu H."/>
            <person name="Li Z."/>
            <person name="Zhang Y."/>
            <person name="Yin Y."/>
            <person name="Song W."/>
            <person name="Jiang J."/>
            <person name="Jackson S.A."/>
            <person name="Wing R.A."/>
            <person name="Wang J."/>
            <person name="Chen M."/>
        </authorList>
    </citation>
    <scope>NUCLEOTIDE SEQUENCE [LARGE SCALE GENOMIC DNA]</scope>
    <source>
        <strain evidence="1">cv. IRGC 101232</strain>
    </source>
</reference>
<evidence type="ECO:0000313" key="2">
    <source>
        <dbReference type="Proteomes" id="UP000006038"/>
    </source>
</evidence>
<accession>J3LV04</accession>